<evidence type="ECO:0000256" key="1">
    <source>
        <dbReference type="SAM" id="MobiDB-lite"/>
    </source>
</evidence>
<comment type="caution">
    <text evidence="3">The sequence shown here is derived from an EMBL/GenBank/DDBJ whole genome shotgun (WGS) entry which is preliminary data.</text>
</comment>
<name>A0A8H9KQW9_9MICO</name>
<accession>A0A8H9KQW9</accession>
<evidence type="ECO:0000313" key="4">
    <source>
        <dbReference type="Proteomes" id="UP000628079"/>
    </source>
</evidence>
<dbReference type="RefSeq" id="WP_156971577.1">
    <property type="nucleotide sequence ID" value="NZ_BMEA01000001.1"/>
</dbReference>
<reference evidence="3" key="2">
    <citation type="submission" date="2020-09" db="EMBL/GenBank/DDBJ databases">
        <authorList>
            <person name="Sun Q."/>
            <person name="Zhou Y."/>
        </authorList>
    </citation>
    <scope>NUCLEOTIDE SEQUENCE</scope>
    <source>
        <strain evidence="3">CGMCC 1.10749</strain>
    </source>
</reference>
<evidence type="ECO:0000313" key="3">
    <source>
        <dbReference type="EMBL" id="GGB76570.1"/>
    </source>
</evidence>
<protein>
    <submittedName>
        <fullName evidence="3">Uncharacterized protein</fullName>
    </submittedName>
</protein>
<sequence length="99" mass="9920">MRRLFATAACVVALAGLSAAPAMAGEVKGPPSTDGHSTNTTGALDHARSACAASGLNDMDPEEGQVVSKVQTAADSWKYYGLPKGSPGTLGLCRGNAGE</sequence>
<feature type="signal peptide" evidence="2">
    <location>
        <begin position="1"/>
        <end position="24"/>
    </location>
</feature>
<gene>
    <name evidence="3" type="ORF">GCM10011314_15230</name>
</gene>
<keyword evidence="2" id="KW-0732">Signal</keyword>
<reference evidence="3" key="1">
    <citation type="journal article" date="2014" name="Int. J. Syst. Evol. Microbiol.">
        <title>Complete genome sequence of Corynebacterium casei LMG S-19264T (=DSM 44701T), isolated from a smear-ripened cheese.</title>
        <authorList>
            <consortium name="US DOE Joint Genome Institute (JGI-PGF)"/>
            <person name="Walter F."/>
            <person name="Albersmeier A."/>
            <person name="Kalinowski J."/>
            <person name="Ruckert C."/>
        </authorList>
    </citation>
    <scope>NUCLEOTIDE SEQUENCE</scope>
    <source>
        <strain evidence="3">CGMCC 1.10749</strain>
    </source>
</reference>
<dbReference type="Proteomes" id="UP000628079">
    <property type="component" value="Unassembled WGS sequence"/>
</dbReference>
<feature type="chain" id="PRO_5034518453" evidence="2">
    <location>
        <begin position="25"/>
        <end position="99"/>
    </location>
</feature>
<proteinExistence type="predicted"/>
<evidence type="ECO:0000256" key="2">
    <source>
        <dbReference type="SAM" id="SignalP"/>
    </source>
</evidence>
<organism evidence="3 4">
    <name type="scientific">Knoellia flava</name>
    <dbReference type="NCBI Taxonomy" id="913969"/>
    <lineage>
        <taxon>Bacteria</taxon>
        <taxon>Bacillati</taxon>
        <taxon>Actinomycetota</taxon>
        <taxon>Actinomycetes</taxon>
        <taxon>Micrococcales</taxon>
        <taxon>Intrasporangiaceae</taxon>
        <taxon>Knoellia</taxon>
    </lineage>
</organism>
<feature type="region of interest" description="Disordered" evidence="1">
    <location>
        <begin position="22"/>
        <end position="44"/>
    </location>
</feature>
<dbReference type="EMBL" id="BMEA01000001">
    <property type="protein sequence ID" value="GGB76570.1"/>
    <property type="molecule type" value="Genomic_DNA"/>
</dbReference>
<dbReference type="AlphaFoldDB" id="A0A8H9KQW9"/>